<evidence type="ECO:0000313" key="2">
    <source>
        <dbReference type="EMBL" id="MFC5406493.1"/>
    </source>
</evidence>
<dbReference type="RefSeq" id="WP_378138594.1">
    <property type="nucleotide sequence ID" value="NZ_JBHSMI010000056.1"/>
</dbReference>
<gene>
    <name evidence="2" type="ORF">ACFPOF_27490</name>
</gene>
<reference evidence="3" key="1">
    <citation type="journal article" date="2019" name="Int. J. Syst. Evol. Microbiol.">
        <title>The Global Catalogue of Microorganisms (GCM) 10K type strain sequencing project: providing services to taxonomists for standard genome sequencing and annotation.</title>
        <authorList>
            <consortium name="The Broad Institute Genomics Platform"/>
            <consortium name="The Broad Institute Genome Sequencing Center for Infectious Disease"/>
            <person name="Wu L."/>
            <person name="Ma J."/>
        </authorList>
    </citation>
    <scope>NUCLEOTIDE SEQUENCE [LARGE SCALE GENOMIC DNA]</scope>
    <source>
        <strain evidence="3">CGMCC 1.18575</strain>
    </source>
</reference>
<evidence type="ECO:0000313" key="3">
    <source>
        <dbReference type="Proteomes" id="UP001596113"/>
    </source>
</evidence>
<sequence length="50" mass="5063">MLKKKWVTVSLATMALLGVVSSAAASGFQISNAPSSITSTATASSFSISR</sequence>
<feature type="signal peptide" evidence="1">
    <location>
        <begin position="1"/>
        <end position="25"/>
    </location>
</feature>
<dbReference type="EMBL" id="JBHSMI010000056">
    <property type="protein sequence ID" value="MFC5406493.1"/>
    <property type="molecule type" value="Genomic_DNA"/>
</dbReference>
<dbReference type="Proteomes" id="UP001596113">
    <property type="component" value="Unassembled WGS sequence"/>
</dbReference>
<evidence type="ECO:0000256" key="1">
    <source>
        <dbReference type="SAM" id="SignalP"/>
    </source>
</evidence>
<keyword evidence="3" id="KW-1185">Reference proteome</keyword>
<name>A0ABW0I165_9BACL</name>
<feature type="chain" id="PRO_5045928041" evidence="1">
    <location>
        <begin position="26"/>
        <end position="50"/>
    </location>
</feature>
<accession>A0ABW0I165</accession>
<protein>
    <submittedName>
        <fullName evidence="2">Uncharacterized protein</fullName>
    </submittedName>
</protein>
<comment type="caution">
    <text evidence="2">The sequence shown here is derived from an EMBL/GenBank/DDBJ whole genome shotgun (WGS) entry which is preliminary data.</text>
</comment>
<proteinExistence type="predicted"/>
<keyword evidence="1" id="KW-0732">Signal</keyword>
<organism evidence="2 3">
    <name type="scientific">Cohnella soli</name>
    <dbReference type="NCBI Taxonomy" id="425005"/>
    <lineage>
        <taxon>Bacteria</taxon>
        <taxon>Bacillati</taxon>
        <taxon>Bacillota</taxon>
        <taxon>Bacilli</taxon>
        <taxon>Bacillales</taxon>
        <taxon>Paenibacillaceae</taxon>
        <taxon>Cohnella</taxon>
    </lineage>
</organism>